<sequence length="285" mass="33589">MNIKKVLKEGLLLEGLDLSSFGNSFKLDGTGNNLDITNKLDESDKFNEIVEIIDLIVEKIIYNHDIKLEIKNLIDMLFKTKVIGTWVIINEFEQIETDLNEFEKTLKLVKETISLLGIVHKVNLNNLSKLYYYKDDKIKIKFFSSLFKKQDLKDLKVDSKLGELILHYSKLKNHSYKKDFTEFVKLSKLLNEDKNYFLKKYNYYYNSFESNLETAIMNSKTKLEDLKRAYNIDEEAILKKYISVEDLLKIETKSIDVNVYILKKFIETNLIFLLKLYEVDVIELI</sequence>
<name>A0A8B0RBW2_9VIRU</name>
<dbReference type="EMBL" id="MT263298">
    <property type="protein sequence ID" value="QTW92696.1"/>
    <property type="molecule type" value="Genomic_RNA"/>
</dbReference>
<organism evidence="1">
    <name type="scientific">Emaravirus camelliae</name>
    <dbReference type="NCBI Taxonomy" id="2843907"/>
    <lineage>
        <taxon>Viruses</taxon>
        <taxon>Riboviria</taxon>
        <taxon>Orthornavirae</taxon>
        <taxon>Negarnaviricota</taxon>
        <taxon>Polyploviricotina</taxon>
        <taxon>Bunyaviricetes</taxon>
        <taxon>Elliovirales</taxon>
        <taxon>Fimoviridae</taxon>
        <taxon>Emaravirus</taxon>
    </lineage>
</organism>
<evidence type="ECO:0000313" key="1">
    <source>
        <dbReference type="EMBL" id="QTW92696.1"/>
    </source>
</evidence>
<reference evidence="1" key="1">
    <citation type="journal article" name="Plant Dis.">
        <title>First Report of Camellia japonica Associated Emaravirus 1 Associated with Camellia Leaf Ringspot and Flower Color-Breaking Disease in China.</title>
        <authorList>
            <person name="Wu X."/>
            <person name="Liu J."/>
            <person name="Cheng X."/>
        </authorList>
    </citation>
    <scope>NUCLEOTIDE SEQUENCE</scope>
    <source>
        <strain evidence="1">ZJ-01</strain>
    </source>
</reference>
<accession>A0A8B0RBW2</accession>
<proteinExistence type="predicted"/>
<protein>
    <submittedName>
        <fullName evidence="1">Uncharacterized protein</fullName>
    </submittedName>
</protein>